<dbReference type="InterPro" id="IPR036852">
    <property type="entry name" value="Peptidase_S8/S53_dom_sf"/>
</dbReference>
<dbReference type="PROSITE" id="PS00136">
    <property type="entry name" value="SUBTILASE_ASP"/>
    <property type="match status" value="1"/>
</dbReference>
<feature type="active site" description="Charge relay system" evidence="6 7">
    <location>
        <position position="193"/>
    </location>
</feature>
<feature type="active site" description="Charge relay system" evidence="6 7">
    <location>
        <position position="345"/>
    </location>
</feature>
<comment type="similarity">
    <text evidence="1 7 8">Belongs to the peptidase S8 family.</text>
</comment>
<name>A0A1S1N4R0_9GAMM</name>
<proteinExistence type="inferred from homology"/>
<evidence type="ECO:0000256" key="1">
    <source>
        <dbReference type="ARBA" id="ARBA00011073"/>
    </source>
</evidence>
<feature type="signal peptide" evidence="9">
    <location>
        <begin position="1"/>
        <end position="21"/>
    </location>
</feature>
<dbReference type="CDD" id="cd04077">
    <property type="entry name" value="Peptidases_S8_PCSK9_ProteinaseK_like"/>
    <property type="match status" value="1"/>
</dbReference>
<dbReference type="InterPro" id="IPR050131">
    <property type="entry name" value="Peptidase_S8_subtilisin-like"/>
</dbReference>
<keyword evidence="2 7" id="KW-0645">Protease</keyword>
<reference evidence="13 14" key="1">
    <citation type="submission" date="2016-10" db="EMBL/GenBank/DDBJ databases">
        <title>Pseudoalteromonas amylolytica sp. nov., isolated from the surface seawater.</title>
        <authorList>
            <person name="Wu Y.-H."/>
            <person name="Cheng H."/>
            <person name="Jin X.-B."/>
            <person name="Wang C.-S."/>
            <person name="Xu X.-W."/>
        </authorList>
    </citation>
    <scope>NUCLEOTIDE SEQUENCE [LARGE SCALE GENOMIC DNA]</scope>
    <source>
        <strain evidence="13 14">JCM 12483</strain>
    </source>
</reference>
<feature type="domain" description="Peptidase S8/S53" evidence="10">
    <location>
        <begin position="151"/>
        <end position="381"/>
    </location>
</feature>
<feature type="active site" description="Charge relay system" evidence="6 7">
    <location>
        <position position="160"/>
    </location>
</feature>
<dbReference type="InterPro" id="IPR037045">
    <property type="entry name" value="S8pro/Inhibitor_I9_sf"/>
</dbReference>
<evidence type="ECO:0000256" key="4">
    <source>
        <dbReference type="ARBA" id="ARBA00022825"/>
    </source>
</evidence>
<dbReference type="PROSITE" id="PS51892">
    <property type="entry name" value="SUBTILASE"/>
    <property type="match status" value="1"/>
</dbReference>
<dbReference type="EMBL" id="MNAN01000037">
    <property type="protein sequence ID" value="OHU93601.1"/>
    <property type="molecule type" value="Genomic_DNA"/>
</dbReference>
<sequence length="616" mass="63796">MTKLNTLTLAVTLGIASNSYAAQMMSVNPDKAIEDQYIIVFDTPSVLSMNNENQVSAYLEAQGNDLANKYNVRVKRNFGSALNGVLVNANKKQIEAMLKDGNVKYIEQDQIVTVNPLAGTTADQNGAVWGLDRIDQQDLPLNGVYHYDYDGSGVTAYIIDTGVLVSHNEFGNRASHGYDFIDNDADATDCNGHGTHVAGTIGGSTYGVAKNVNVVGVRVLSCSGSGTNSGVISGVNWVKNNASGPSVANMSLGGGVSQALDDAVNSAVAAGVSFVVAAGNDNSNACNYSPARAADAITVGSTTSSDGRSSFSNYGTCLDIYAPGSSIKSAWYNSNTATNTISGTSMAAPHVAGTVALYLDENPSLTPSQLDQMLSDKSAKNKLSDAKTGSPNELLQAASGPIVEPPITELTSGAGVAADGANGSQKYFRINVPAGSSALSFVLTGGSGDADLYVKQGQKPTTNDYACRPYKNGNEEQCDFTNPAGGDWYAMLHGYSSYSGATLTATVGGDDTGCGSDCLQNGVPVTGLAGSQNQQLNYKIEVPANVTLNVSISGGSGDADLYVKKGSAPTTSSYDCRPFRNGNSETCSLNSGQGGTYYIMLNGYTSFSGVSLVGQY</sequence>
<evidence type="ECO:0000256" key="8">
    <source>
        <dbReference type="RuleBase" id="RU003355"/>
    </source>
</evidence>
<dbReference type="Gene3D" id="3.40.50.200">
    <property type="entry name" value="Peptidase S8/S53 domain"/>
    <property type="match status" value="1"/>
</dbReference>
<dbReference type="Proteomes" id="UP000180253">
    <property type="component" value="Unassembled WGS sequence"/>
</dbReference>
<dbReference type="InterPro" id="IPR007280">
    <property type="entry name" value="Peptidase_C_arc/bac"/>
</dbReference>
<evidence type="ECO:0000256" key="2">
    <source>
        <dbReference type="ARBA" id="ARBA00022670"/>
    </source>
</evidence>
<evidence type="ECO:0000313" key="13">
    <source>
        <dbReference type="EMBL" id="OHU93601.1"/>
    </source>
</evidence>
<dbReference type="PANTHER" id="PTHR43806:SF11">
    <property type="entry name" value="CEREVISIN-RELATED"/>
    <property type="match status" value="1"/>
</dbReference>
<keyword evidence="5" id="KW-0865">Zymogen</keyword>
<dbReference type="GO" id="GO:0006508">
    <property type="term" value="P:proteolysis"/>
    <property type="evidence" value="ECO:0007669"/>
    <property type="project" value="UniProtKB-KW"/>
</dbReference>
<dbReference type="InterPro" id="IPR023828">
    <property type="entry name" value="Peptidase_S8_Ser-AS"/>
</dbReference>
<dbReference type="Gene3D" id="3.30.70.80">
    <property type="entry name" value="Peptidase S8 propeptide/proteinase inhibitor I9"/>
    <property type="match status" value="1"/>
</dbReference>
<organism evidence="13 14">
    <name type="scientific">Pseudoalteromonas byunsanensis</name>
    <dbReference type="NCBI Taxonomy" id="327939"/>
    <lineage>
        <taxon>Bacteria</taxon>
        <taxon>Pseudomonadati</taxon>
        <taxon>Pseudomonadota</taxon>
        <taxon>Gammaproteobacteria</taxon>
        <taxon>Alteromonadales</taxon>
        <taxon>Pseudoalteromonadaceae</taxon>
        <taxon>Pseudoalteromonas</taxon>
    </lineage>
</organism>
<dbReference type="SUPFAM" id="SSF54897">
    <property type="entry name" value="Protease propeptides/inhibitors"/>
    <property type="match status" value="1"/>
</dbReference>
<dbReference type="SUPFAM" id="SSF52743">
    <property type="entry name" value="Subtilisin-like"/>
    <property type="match status" value="1"/>
</dbReference>
<dbReference type="Pfam" id="PF04151">
    <property type="entry name" value="PPC"/>
    <property type="match status" value="2"/>
</dbReference>
<keyword evidence="14" id="KW-1185">Reference proteome</keyword>
<dbReference type="InterPro" id="IPR023827">
    <property type="entry name" value="Peptidase_S8_Asp-AS"/>
</dbReference>
<evidence type="ECO:0000313" key="14">
    <source>
        <dbReference type="Proteomes" id="UP000180253"/>
    </source>
</evidence>
<evidence type="ECO:0000256" key="7">
    <source>
        <dbReference type="PROSITE-ProRule" id="PRU01240"/>
    </source>
</evidence>
<evidence type="ECO:0000259" key="10">
    <source>
        <dbReference type="Pfam" id="PF00082"/>
    </source>
</evidence>
<dbReference type="GO" id="GO:0004252">
    <property type="term" value="F:serine-type endopeptidase activity"/>
    <property type="evidence" value="ECO:0007669"/>
    <property type="project" value="UniProtKB-UniRule"/>
</dbReference>
<evidence type="ECO:0000256" key="3">
    <source>
        <dbReference type="ARBA" id="ARBA00022801"/>
    </source>
</evidence>
<gene>
    <name evidence="13" type="ORF">BIW53_19890</name>
</gene>
<dbReference type="InterPro" id="IPR034193">
    <property type="entry name" value="PCSK9_ProteinaseK-like"/>
</dbReference>
<comment type="caution">
    <text evidence="13">The sequence shown here is derived from an EMBL/GenBank/DDBJ whole genome shotgun (WGS) entry which is preliminary data.</text>
</comment>
<dbReference type="OrthoDB" id="9790784at2"/>
<dbReference type="GO" id="GO:0005615">
    <property type="term" value="C:extracellular space"/>
    <property type="evidence" value="ECO:0007669"/>
    <property type="project" value="TreeGrafter"/>
</dbReference>
<dbReference type="PROSITE" id="PS00137">
    <property type="entry name" value="SUBTILASE_HIS"/>
    <property type="match status" value="1"/>
</dbReference>
<dbReference type="InterPro" id="IPR000209">
    <property type="entry name" value="Peptidase_S8/S53_dom"/>
</dbReference>
<feature type="domain" description="Inhibitor I9" evidence="12">
    <location>
        <begin position="36"/>
        <end position="113"/>
    </location>
</feature>
<keyword evidence="4 7" id="KW-0720">Serine protease</keyword>
<dbReference type="STRING" id="327939.BIW53_19890"/>
<dbReference type="Pfam" id="PF00082">
    <property type="entry name" value="Peptidase_S8"/>
    <property type="match status" value="1"/>
</dbReference>
<evidence type="ECO:0000256" key="6">
    <source>
        <dbReference type="PIRSR" id="PIRSR615500-1"/>
    </source>
</evidence>
<dbReference type="InterPro" id="IPR010259">
    <property type="entry name" value="S8pro/Inhibitor_I9"/>
</dbReference>
<evidence type="ECO:0000259" key="11">
    <source>
        <dbReference type="Pfam" id="PF04151"/>
    </source>
</evidence>
<evidence type="ECO:0000259" key="12">
    <source>
        <dbReference type="Pfam" id="PF05922"/>
    </source>
</evidence>
<accession>A0A1S1N4R0</accession>
<evidence type="ECO:0000256" key="9">
    <source>
        <dbReference type="SAM" id="SignalP"/>
    </source>
</evidence>
<dbReference type="RefSeq" id="WP_070993755.1">
    <property type="nucleotide sequence ID" value="NZ_CBCSHD010000006.1"/>
</dbReference>
<dbReference type="AlphaFoldDB" id="A0A1S1N4R0"/>
<feature type="domain" description="Peptidase C-terminal archaeal/bacterial" evidence="11">
    <location>
        <begin position="538"/>
        <end position="602"/>
    </location>
</feature>
<dbReference type="PROSITE" id="PS00138">
    <property type="entry name" value="SUBTILASE_SER"/>
    <property type="match status" value="1"/>
</dbReference>
<dbReference type="PRINTS" id="PR00723">
    <property type="entry name" value="SUBTILISIN"/>
</dbReference>
<evidence type="ECO:0000256" key="5">
    <source>
        <dbReference type="ARBA" id="ARBA00023145"/>
    </source>
</evidence>
<keyword evidence="9" id="KW-0732">Signal</keyword>
<dbReference type="InterPro" id="IPR022398">
    <property type="entry name" value="Peptidase_S8_His-AS"/>
</dbReference>
<dbReference type="Pfam" id="PF05922">
    <property type="entry name" value="Inhibitor_I9"/>
    <property type="match status" value="1"/>
</dbReference>
<keyword evidence="3 7" id="KW-0378">Hydrolase</keyword>
<protein>
    <submittedName>
        <fullName evidence="13">Alkaline serine protease</fullName>
    </submittedName>
</protein>
<dbReference type="Gene3D" id="2.60.120.380">
    <property type="match status" value="2"/>
</dbReference>
<dbReference type="FunFam" id="3.40.50.200:FF:000014">
    <property type="entry name" value="Proteinase K"/>
    <property type="match status" value="1"/>
</dbReference>
<feature type="chain" id="PRO_5010386317" evidence="9">
    <location>
        <begin position="22"/>
        <end position="616"/>
    </location>
</feature>
<dbReference type="InterPro" id="IPR015500">
    <property type="entry name" value="Peptidase_S8_subtilisin-rel"/>
</dbReference>
<dbReference type="PANTHER" id="PTHR43806">
    <property type="entry name" value="PEPTIDASE S8"/>
    <property type="match status" value="1"/>
</dbReference>
<dbReference type="FunFam" id="2.60.120.380:FF:000013">
    <property type="entry name" value="Alkaline serine protease"/>
    <property type="match status" value="1"/>
</dbReference>
<feature type="domain" description="Peptidase C-terminal archaeal/bacterial" evidence="11">
    <location>
        <begin position="427"/>
        <end position="493"/>
    </location>
</feature>